<evidence type="ECO:0000313" key="2">
    <source>
        <dbReference type="EMBL" id="KAF2007062.1"/>
    </source>
</evidence>
<feature type="region of interest" description="Disordered" evidence="1">
    <location>
        <begin position="58"/>
        <end position="144"/>
    </location>
</feature>
<organism evidence="2 3">
    <name type="scientific">Amniculicola lignicola CBS 123094</name>
    <dbReference type="NCBI Taxonomy" id="1392246"/>
    <lineage>
        <taxon>Eukaryota</taxon>
        <taxon>Fungi</taxon>
        <taxon>Dikarya</taxon>
        <taxon>Ascomycota</taxon>
        <taxon>Pezizomycotina</taxon>
        <taxon>Dothideomycetes</taxon>
        <taxon>Pleosporomycetidae</taxon>
        <taxon>Pleosporales</taxon>
        <taxon>Amniculicolaceae</taxon>
        <taxon>Amniculicola</taxon>
    </lineage>
</organism>
<feature type="region of interest" description="Disordered" evidence="1">
    <location>
        <begin position="1"/>
        <end position="26"/>
    </location>
</feature>
<gene>
    <name evidence="2" type="ORF">P154DRAFT_529444</name>
</gene>
<accession>A0A6A5WZD3</accession>
<evidence type="ECO:0000256" key="1">
    <source>
        <dbReference type="SAM" id="MobiDB-lite"/>
    </source>
</evidence>
<proteinExistence type="predicted"/>
<keyword evidence="3" id="KW-1185">Reference proteome</keyword>
<dbReference type="OrthoDB" id="3797593at2759"/>
<dbReference type="Proteomes" id="UP000799779">
    <property type="component" value="Unassembled WGS sequence"/>
</dbReference>
<sequence>MDVPPQEKRMREEPEEKYEADGGGISIHERLRVDLEDQERNDKMKSVKTDLIAFPVNQHGTSRVAPDTAAPGQGLTGNHSHPSIPTHMHNGGLSTRFTIPVGPSRGQSHFRSDTTGASTRQEGQFVPKPRGTRDAAVQSSNPPTSVHHLKAYSNLIAACSIFPASQQDGKITPSRYGSTETYDLGLCFSTHATNNACQLGIRCPWNHDLLSDEEVAWILRLSDKGERFVSRSRQHWKTPQPPHPSAILHWVVTGHCSLDEAIAMIKDGA</sequence>
<feature type="compositionally biased region" description="Polar residues" evidence="1">
    <location>
        <begin position="105"/>
        <end position="122"/>
    </location>
</feature>
<feature type="compositionally biased region" description="Basic and acidic residues" evidence="1">
    <location>
        <begin position="1"/>
        <end position="20"/>
    </location>
</feature>
<protein>
    <submittedName>
        <fullName evidence="2">Uncharacterized protein</fullName>
    </submittedName>
</protein>
<evidence type="ECO:0000313" key="3">
    <source>
        <dbReference type="Proteomes" id="UP000799779"/>
    </source>
</evidence>
<dbReference type="EMBL" id="ML977558">
    <property type="protein sequence ID" value="KAF2007062.1"/>
    <property type="molecule type" value="Genomic_DNA"/>
</dbReference>
<dbReference type="AlphaFoldDB" id="A0A6A5WZD3"/>
<reference evidence="2" key="1">
    <citation type="journal article" date="2020" name="Stud. Mycol.">
        <title>101 Dothideomycetes genomes: a test case for predicting lifestyles and emergence of pathogens.</title>
        <authorList>
            <person name="Haridas S."/>
            <person name="Albert R."/>
            <person name="Binder M."/>
            <person name="Bloem J."/>
            <person name="Labutti K."/>
            <person name="Salamov A."/>
            <person name="Andreopoulos B."/>
            <person name="Baker S."/>
            <person name="Barry K."/>
            <person name="Bills G."/>
            <person name="Bluhm B."/>
            <person name="Cannon C."/>
            <person name="Castanera R."/>
            <person name="Culley D."/>
            <person name="Daum C."/>
            <person name="Ezra D."/>
            <person name="Gonzalez J."/>
            <person name="Henrissat B."/>
            <person name="Kuo A."/>
            <person name="Liang C."/>
            <person name="Lipzen A."/>
            <person name="Lutzoni F."/>
            <person name="Magnuson J."/>
            <person name="Mondo S."/>
            <person name="Nolan M."/>
            <person name="Ohm R."/>
            <person name="Pangilinan J."/>
            <person name="Park H.-J."/>
            <person name="Ramirez L."/>
            <person name="Alfaro M."/>
            <person name="Sun H."/>
            <person name="Tritt A."/>
            <person name="Yoshinaga Y."/>
            <person name="Zwiers L.-H."/>
            <person name="Turgeon B."/>
            <person name="Goodwin S."/>
            <person name="Spatafora J."/>
            <person name="Crous P."/>
            <person name="Grigoriev I."/>
        </authorList>
    </citation>
    <scope>NUCLEOTIDE SEQUENCE</scope>
    <source>
        <strain evidence="2">CBS 123094</strain>
    </source>
</reference>
<name>A0A6A5WZD3_9PLEO</name>